<evidence type="ECO:0000256" key="6">
    <source>
        <dbReference type="ARBA" id="ARBA00023211"/>
    </source>
</evidence>
<dbReference type="Gene3D" id="3.30.540.10">
    <property type="entry name" value="Fructose-1,6-Bisphosphatase, subunit A, domain 1"/>
    <property type="match status" value="1"/>
</dbReference>
<dbReference type="AlphaFoldDB" id="M9M7B3"/>
<dbReference type="SUPFAM" id="SSF56655">
    <property type="entry name" value="Carbohydrate phosphatase"/>
    <property type="match status" value="1"/>
</dbReference>
<comment type="catalytic activity">
    <reaction evidence="1">
        <text>beta-D-fructose 1,6-bisphosphate + H2O = beta-D-fructose 6-phosphate + phosphate</text>
        <dbReference type="Rhea" id="RHEA:11064"/>
        <dbReference type="ChEBI" id="CHEBI:15377"/>
        <dbReference type="ChEBI" id="CHEBI:32966"/>
        <dbReference type="ChEBI" id="CHEBI:43474"/>
        <dbReference type="ChEBI" id="CHEBI:57634"/>
        <dbReference type="EC" id="3.1.3.11"/>
    </reaction>
</comment>
<evidence type="ECO:0000313" key="10">
    <source>
        <dbReference type="Proteomes" id="UP000029453"/>
    </source>
</evidence>
<dbReference type="EMBL" id="BALG01000224">
    <property type="protein sequence ID" value="GAC43573.1"/>
    <property type="molecule type" value="Genomic_DNA"/>
</dbReference>
<comment type="caution">
    <text evidence="9">The sequence shown here is derived from an EMBL/GenBank/DDBJ whole genome shotgun (WGS) entry which is preliminary data.</text>
</comment>
<evidence type="ECO:0000256" key="3">
    <source>
        <dbReference type="ARBA" id="ARBA00013093"/>
    </source>
</evidence>
<dbReference type="PANTHER" id="PTHR30447">
    <property type="entry name" value="FRUCTOSE-1,6-BISPHOSPHATASE CLASS 2"/>
    <property type="match status" value="1"/>
</dbReference>
<dbReference type="PANTHER" id="PTHR30447:SF0">
    <property type="entry name" value="FRUCTOSE-1,6-BISPHOSPHATASE 1 CLASS 2-RELATED"/>
    <property type="match status" value="1"/>
</dbReference>
<dbReference type="GO" id="GO:0030388">
    <property type="term" value="P:fructose 1,6-bisphosphate metabolic process"/>
    <property type="evidence" value="ECO:0007669"/>
    <property type="project" value="TreeGrafter"/>
</dbReference>
<name>M9M7B3_PAEPP</name>
<keyword evidence="4" id="KW-0479">Metal-binding</keyword>
<gene>
    <name evidence="9" type="ORF">PPOP_2956</name>
</gene>
<protein>
    <recommendedName>
        <fullName evidence="3">fructose-bisphosphatase</fullName>
        <ecNumber evidence="3">3.1.3.11</ecNumber>
    </recommendedName>
</protein>
<evidence type="ECO:0000256" key="1">
    <source>
        <dbReference type="ARBA" id="ARBA00001273"/>
    </source>
</evidence>
<dbReference type="EC" id="3.1.3.11" evidence="3"/>
<dbReference type="GO" id="GO:0042132">
    <property type="term" value="F:fructose 1,6-bisphosphate 1-phosphatase activity"/>
    <property type="evidence" value="ECO:0007669"/>
    <property type="project" value="UniProtKB-EC"/>
</dbReference>
<keyword evidence="10" id="KW-1185">Reference proteome</keyword>
<accession>M9M7B3</accession>
<evidence type="ECO:0000313" key="9">
    <source>
        <dbReference type="EMBL" id="GAC43573.1"/>
    </source>
</evidence>
<dbReference type="GO" id="GO:0046872">
    <property type="term" value="F:metal ion binding"/>
    <property type="evidence" value="ECO:0007669"/>
    <property type="project" value="UniProtKB-KW"/>
</dbReference>
<dbReference type="GO" id="GO:0005829">
    <property type="term" value="C:cytosol"/>
    <property type="evidence" value="ECO:0007669"/>
    <property type="project" value="TreeGrafter"/>
</dbReference>
<dbReference type="GO" id="GO:0006094">
    <property type="term" value="P:gluconeogenesis"/>
    <property type="evidence" value="ECO:0007669"/>
    <property type="project" value="InterPro"/>
</dbReference>
<sequence>MITNADRNDVVAKMHMDFLTVTQQAAFAASPWIGKGCKQEADEAGTAAMRENMNRIGMRGLIVIGEGTRQRHYRHRGSFRRQSAACSRYVYEEIGGGAAGGRTHSFGLPMSENVLSVADALGKKVSDVTVMIQDRPRHEVLIRDVLDTGARVRLFSDGDVTGAIATAIDGYNVDLLAGTGGAPEGVLAAVALRCLGGDIQAQLLPQHEGEVERCLRMGLPKPGTILTLGDMVQSDDCLFVATGITDGLLLQGVRKRNGTVLTHSLLAFGGSLTRFQFIESYH</sequence>
<dbReference type="GO" id="GO:0006071">
    <property type="term" value="P:glycerol metabolic process"/>
    <property type="evidence" value="ECO:0007669"/>
    <property type="project" value="InterPro"/>
</dbReference>
<evidence type="ECO:0000256" key="7">
    <source>
        <dbReference type="ARBA" id="ARBA00023277"/>
    </source>
</evidence>
<dbReference type="Pfam" id="PF03320">
    <property type="entry name" value="FBPase_glpX"/>
    <property type="match status" value="2"/>
</dbReference>
<proteinExistence type="inferred from homology"/>
<evidence type="ECO:0000256" key="4">
    <source>
        <dbReference type="ARBA" id="ARBA00022723"/>
    </source>
</evidence>
<evidence type="ECO:0000256" key="2">
    <source>
        <dbReference type="ARBA" id="ARBA00008989"/>
    </source>
</evidence>
<evidence type="ECO:0000256" key="5">
    <source>
        <dbReference type="ARBA" id="ARBA00022801"/>
    </source>
</evidence>
<keyword evidence="5" id="KW-0378">Hydrolase</keyword>
<keyword evidence="6" id="KW-0464">Manganese</keyword>
<reference evidence="9 10" key="1">
    <citation type="submission" date="2012-10" db="EMBL/GenBank/DDBJ databases">
        <title>Draft Genome Sequence of Paenibacillus popilliae ATCC 14706T.</title>
        <authorList>
            <person name="Iiyama K."/>
            <person name="Mori K."/>
            <person name="Mon H."/>
            <person name="Chieda Y."/>
            <person name="Lee J.M."/>
            <person name="Kusakabe T."/>
            <person name="Tashiro K."/>
            <person name="Asano S."/>
            <person name="Yasunaga-Aoki C."/>
            <person name="Shimizu S."/>
        </authorList>
    </citation>
    <scope>NUCLEOTIDE SEQUENCE [LARGE SCALE GENOMIC DNA]</scope>
    <source>
        <strain evidence="9 10">ATCC 14706</strain>
    </source>
</reference>
<comment type="pathway">
    <text evidence="8">Carbohydrate biosynthesis.</text>
</comment>
<dbReference type="InterPro" id="IPR004464">
    <property type="entry name" value="FBPase_class-2/SBPase"/>
</dbReference>
<dbReference type="Gene3D" id="3.40.190.90">
    <property type="match status" value="1"/>
</dbReference>
<keyword evidence="7" id="KW-0119">Carbohydrate metabolism</keyword>
<dbReference type="RefSeq" id="WP_006287244.1">
    <property type="nucleotide sequence ID" value="NZ_BALG01000224.1"/>
</dbReference>
<evidence type="ECO:0000256" key="8">
    <source>
        <dbReference type="ARBA" id="ARBA00024331"/>
    </source>
</evidence>
<comment type="similarity">
    <text evidence="2">Belongs to the FBPase class 2 family.</text>
</comment>
<organism evidence="9 10">
    <name type="scientific">Paenibacillus popilliae ATCC 14706</name>
    <dbReference type="NCBI Taxonomy" id="1212764"/>
    <lineage>
        <taxon>Bacteria</taxon>
        <taxon>Bacillati</taxon>
        <taxon>Bacillota</taxon>
        <taxon>Bacilli</taxon>
        <taxon>Bacillales</taxon>
        <taxon>Paenibacillaceae</taxon>
        <taxon>Paenibacillus</taxon>
    </lineage>
</organism>
<dbReference type="Proteomes" id="UP000029453">
    <property type="component" value="Unassembled WGS sequence"/>
</dbReference>